<dbReference type="OrthoDB" id="1394818at2759"/>
<dbReference type="Pfam" id="PF13855">
    <property type="entry name" value="LRR_8"/>
    <property type="match status" value="1"/>
</dbReference>
<dbReference type="SUPFAM" id="SSF52058">
    <property type="entry name" value="L domain-like"/>
    <property type="match status" value="1"/>
</dbReference>
<dbReference type="PANTHER" id="PTHR31450">
    <property type="entry name" value="LEUCINE-RICH REPEAT-CONTAINING PROTEIN 19 LRRC19 FAMILY MEMBER"/>
    <property type="match status" value="1"/>
</dbReference>
<sequence>MKLAWLLILVAVLFLHPVSTECTDISQNVNYQEVAKNYSSVPSNLNKDISVLYLSCNNITLDKNDTVRLCQYNNLSELYLNNNSIVVVSNYSFEKLSHLKILDVSNNYIKTVEKAAFAGLNELQILNLQNNKITQLNSNVFAGLNKLKVLNLQNNFLKDFHVERKFNSICIKLNGNVWNCSCDLFSLQHWLNRATVITETVDNTTSPIPVPLKEYPITNFTSITSNCKQMGISGKTVPPFISINTTYGTTYNYTNGSAYSGIQPIGKSWTFLMGVLVVILSTTALIIAAIKFPMWYRYLRSYNHRRLQEKEESELYEETFTPQLCMPPQASETNEEESIVVFEQFHPYVPEDDGFIEDKYIDP</sequence>
<reference evidence="6" key="1">
    <citation type="submission" date="2025-08" db="UniProtKB">
        <authorList>
            <consortium name="RefSeq"/>
        </authorList>
    </citation>
    <scope>IDENTIFICATION</scope>
    <source>
        <tissue evidence="6">Skeletal muscle</tissue>
    </source>
</reference>
<evidence type="ECO:0000256" key="1">
    <source>
        <dbReference type="ARBA" id="ARBA00022614"/>
    </source>
</evidence>
<dbReference type="RefSeq" id="XP_013910554.1">
    <property type="nucleotide sequence ID" value="XM_014055079.1"/>
</dbReference>
<dbReference type="InterPro" id="IPR003591">
    <property type="entry name" value="Leu-rich_rpt_typical-subtyp"/>
</dbReference>
<dbReference type="InterPro" id="IPR032675">
    <property type="entry name" value="LRR_dom_sf"/>
</dbReference>
<name>A0A6I9X581_9SAUR</name>
<feature type="signal peptide" evidence="4">
    <location>
        <begin position="1"/>
        <end position="20"/>
    </location>
</feature>
<keyword evidence="3" id="KW-0812">Transmembrane</keyword>
<feature type="transmembrane region" description="Helical" evidence="3">
    <location>
        <begin position="269"/>
        <end position="290"/>
    </location>
</feature>
<organism evidence="5 6">
    <name type="scientific">Thamnophis sirtalis</name>
    <dbReference type="NCBI Taxonomy" id="35019"/>
    <lineage>
        <taxon>Eukaryota</taxon>
        <taxon>Metazoa</taxon>
        <taxon>Chordata</taxon>
        <taxon>Craniata</taxon>
        <taxon>Vertebrata</taxon>
        <taxon>Euteleostomi</taxon>
        <taxon>Lepidosauria</taxon>
        <taxon>Squamata</taxon>
        <taxon>Bifurcata</taxon>
        <taxon>Unidentata</taxon>
        <taxon>Episquamata</taxon>
        <taxon>Toxicofera</taxon>
        <taxon>Serpentes</taxon>
        <taxon>Colubroidea</taxon>
        <taxon>Colubridae</taxon>
        <taxon>Natricinae</taxon>
        <taxon>Thamnophis</taxon>
    </lineage>
</organism>
<evidence type="ECO:0000256" key="4">
    <source>
        <dbReference type="SAM" id="SignalP"/>
    </source>
</evidence>
<keyword evidence="2" id="KW-0677">Repeat</keyword>
<keyword evidence="5" id="KW-1185">Reference proteome</keyword>
<keyword evidence="3" id="KW-1133">Transmembrane helix</keyword>
<evidence type="ECO:0000256" key="2">
    <source>
        <dbReference type="ARBA" id="ARBA00022737"/>
    </source>
</evidence>
<feature type="chain" id="PRO_5026722003" evidence="4">
    <location>
        <begin position="21"/>
        <end position="363"/>
    </location>
</feature>
<dbReference type="GO" id="GO:0005886">
    <property type="term" value="C:plasma membrane"/>
    <property type="evidence" value="ECO:0007669"/>
    <property type="project" value="TreeGrafter"/>
</dbReference>
<dbReference type="Gene3D" id="3.80.10.10">
    <property type="entry name" value="Ribonuclease Inhibitor"/>
    <property type="match status" value="2"/>
</dbReference>
<evidence type="ECO:0000313" key="5">
    <source>
        <dbReference type="Proteomes" id="UP000504617"/>
    </source>
</evidence>
<dbReference type="CTD" id="64922"/>
<dbReference type="SMART" id="SM00369">
    <property type="entry name" value="LRR_TYP"/>
    <property type="match status" value="4"/>
</dbReference>
<dbReference type="GeneID" id="106540081"/>
<dbReference type="Proteomes" id="UP000504617">
    <property type="component" value="Unplaced"/>
</dbReference>
<dbReference type="GO" id="GO:0038023">
    <property type="term" value="F:signaling receptor activity"/>
    <property type="evidence" value="ECO:0007669"/>
    <property type="project" value="TreeGrafter"/>
</dbReference>
<dbReference type="AlphaFoldDB" id="A0A6I9X581"/>
<protein>
    <submittedName>
        <fullName evidence="6">Leucine-rich repeat-containing protein 19</fullName>
    </submittedName>
</protein>
<evidence type="ECO:0000256" key="3">
    <source>
        <dbReference type="SAM" id="Phobius"/>
    </source>
</evidence>
<gene>
    <name evidence="6" type="primary">LRRC19</name>
</gene>
<keyword evidence="4" id="KW-0732">Signal</keyword>
<dbReference type="Pfam" id="PF15176">
    <property type="entry name" value="LRR19-TM"/>
    <property type="match status" value="1"/>
</dbReference>
<proteinExistence type="predicted"/>
<dbReference type="PROSITE" id="PS51450">
    <property type="entry name" value="LRR"/>
    <property type="match status" value="2"/>
</dbReference>
<keyword evidence="3" id="KW-0472">Membrane</keyword>
<dbReference type="KEGG" id="tsr:106540081"/>
<keyword evidence="1" id="KW-0433">Leucine-rich repeat</keyword>
<evidence type="ECO:0000313" key="6">
    <source>
        <dbReference type="RefSeq" id="XP_013910554.1"/>
    </source>
</evidence>
<dbReference type="GO" id="GO:1901224">
    <property type="term" value="P:positive regulation of non-canonical NF-kappaB signal transduction"/>
    <property type="evidence" value="ECO:0007669"/>
    <property type="project" value="TreeGrafter"/>
</dbReference>
<accession>A0A6I9X581</accession>
<dbReference type="PANTHER" id="PTHR31450:SF4">
    <property type="entry name" value="LEUCINE-RICH REPEAT-CONTAINING PROTEIN 19"/>
    <property type="match status" value="1"/>
</dbReference>
<dbReference type="InterPro" id="IPR001611">
    <property type="entry name" value="Leu-rich_rpt"/>
</dbReference>